<dbReference type="PRINTS" id="PR00038">
    <property type="entry name" value="HTHLUXR"/>
</dbReference>
<dbReference type="Gene3D" id="3.40.50.2300">
    <property type="match status" value="1"/>
</dbReference>
<dbReference type="PROSITE" id="PS50110">
    <property type="entry name" value="RESPONSE_REGULATORY"/>
    <property type="match status" value="1"/>
</dbReference>
<dbReference type="Pfam" id="PF00196">
    <property type="entry name" value="GerE"/>
    <property type="match status" value="1"/>
</dbReference>
<evidence type="ECO:0000256" key="4">
    <source>
        <dbReference type="ARBA" id="ARBA00023163"/>
    </source>
</evidence>
<sequence>MNIDSPVTVLLVDDDSLIRAGLGAILGSDQRICIVGEAENGHRAIELSQRLDPAVILMDIRMPQLDGLSAMESILDQKPDAKVMILTTFGDESYIDRALSGGAAGFMLKSSGPDELISAVLAVAEGAAALSPRIAQRVIEKVRNLDSSGQSDAQTLVRKLTAREHDVLALVGASLTNSEIAGRLFLTEATVKGHMTSIMLKINARNRVDAALIAYRAGIVDA</sequence>
<gene>
    <name evidence="8" type="ordered locus">AARI_13580</name>
</gene>
<keyword evidence="4" id="KW-0804">Transcription</keyword>
<dbReference type="PROSITE" id="PS50043">
    <property type="entry name" value="HTH_LUXR_2"/>
    <property type="match status" value="1"/>
</dbReference>
<dbReference type="SUPFAM" id="SSF52172">
    <property type="entry name" value="CheY-like"/>
    <property type="match status" value="1"/>
</dbReference>
<dbReference type="GeneID" id="303184947"/>
<evidence type="ECO:0000256" key="3">
    <source>
        <dbReference type="ARBA" id="ARBA00023125"/>
    </source>
</evidence>
<dbReference type="InterPro" id="IPR039420">
    <property type="entry name" value="WalR-like"/>
</dbReference>
<dbReference type="SMART" id="SM00448">
    <property type="entry name" value="REC"/>
    <property type="match status" value="1"/>
</dbReference>
<dbReference type="InterPro" id="IPR058245">
    <property type="entry name" value="NreC/VraR/RcsB-like_REC"/>
</dbReference>
<dbReference type="EMBL" id="FQ311875">
    <property type="protein sequence ID" value="CBT75564.1"/>
    <property type="molecule type" value="Genomic_DNA"/>
</dbReference>
<dbReference type="InterPro" id="IPR011006">
    <property type="entry name" value="CheY-like_superfamily"/>
</dbReference>
<feature type="modified residue" description="4-aspartylphosphate" evidence="5">
    <location>
        <position position="59"/>
    </location>
</feature>
<keyword evidence="1 5" id="KW-0597">Phosphoprotein</keyword>
<dbReference type="RefSeq" id="WP_013348706.1">
    <property type="nucleotide sequence ID" value="NC_014550.1"/>
</dbReference>
<feature type="domain" description="Response regulatory" evidence="7">
    <location>
        <begin position="8"/>
        <end position="124"/>
    </location>
</feature>
<name>A0ABM9PWI5_GLUAR</name>
<evidence type="ECO:0000313" key="9">
    <source>
        <dbReference type="Proteomes" id="UP000006878"/>
    </source>
</evidence>
<keyword evidence="2" id="KW-0805">Transcription regulation</keyword>
<reference evidence="9" key="1">
    <citation type="journal article" date="2010" name="PLoS ONE">
        <title>The Arthrobacter arilaitensis Re117 genome sequence reveals its genetic adaptation to the surface of cheese.</title>
        <authorList>
            <person name="Monnet C."/>
            <person name="Loux V."/>
            <person name="Gibrat J.F."/>
            <person name="Spinnler E."/>
            <person name="Barbe V."/>
            <person name="Vacherie B."/>
            <person name="Gavory F."/>
            <person name="Gourbeyre E."/>
            <person name="Siguier P."/>
            <person name="Chandler M."/>
            <person name="Elleuch R."/>
            <person name="Irlinger F."/>
            <person name="Vallaeys T."/>
        </authorList>
    </citation>
    <scope>NUCLEOTIDE SEQUENCE</scope>
    <source>
        <strain evidence="9">DSM 16368 / CIP 108037 / IAM 15318 / JCM 13566 / Re117</strain>
    </source>
</reference>
<dbReference type="CDD" id="cd17535">
    <property type="entry name" value="REC_NarL-like"/>
    <property type="match status" value="1"/>
</dbReference>
<protein>
    <submittedName>
        <fullName evidence="8">Two-component system response regulator</fullName>
    </submittedName>
</protein>
<dbReference type="InterPro" id="IPR001789">
    <property type="entry name" value="Sig_transdc_resp-reg_receiver"/>
</dbReference>
<dbReference type="InterPro" id="IPR016032">
    <property type="entry name" value="Sig_transdc_resp-reg_C-effctor"/>
</dbReference>
<keyword evidence="3" id="KW-0238">DNA-binding</keyword>
<accession>A0ABM9PWI5</accession>
<keyword evidence="9" id="KW-1185">Reference proteome</keyword>
<evidence type="ECO:0000259" key="7">
    <source>
        <dbReference type="PROSITE" id="PS50110"/>
    </source>
</evidence>
<dbReference type="CDD" id="cd06170">
    <property type="entry name" value="LuxR_C_like"/>
    <property type="match status" value="1"/>
</dbReference>
<dbReference type="PANTHER" id="PTHR43214">
    <property type="entry name" value="TWO-COMPONENT RESPONSE REGULATOR"/>
    <property type="match status" value="1"/>
</dbReference>
<feature type="domain" description="HTH luxR-type" evidence="6">
    <location>
        <begin position="153"/>
        <end position="218"/>
    </location>
</feature>
<dbReference type="Pfam" id="PF00072">
    <property type="entry name" value="Response_reg"/>
    <property type="match status" value="1"/>
</dbReference>
<dbReference type="InterPro" id="IPR000792">
    <property type="entry name" value="Tscrpt_reg_LuxR_C"/>
</dbReference>
<proteinExistence type="predicted"/>
<dbReference type="Proteomes" id="UP000006878">
    <property type="component" value="Chromosome"/>
</dbReference>
<dbReference type="SMART" id="SM00421">
    <property type="entry name" value="HTH_LUXR"/>
    <property type="match status" value="1"/>
</dbReference>
<evidence type="ECO:0000256" key="2">
    <source>
        <dbReference type="ARBA" id="ARBA00023015"/>
    </source>
</evidence>
<evidence type="ECO:0000259" key="6">
    <source>
        <dbReference type="PROSITE" id="PS50043"/>
    </source>
</evidence>
<evidence type="ECO:0000256" key="1">
    <source>
        <dbReference type="ARBA" id="ARBA00022553"/>
    </source>
</evidence>
<dbReference type="PANTHER" id="PTHR43214:SF24">
    <property type="entry name" value="TRANSCRIPTIONAL REGULATORY PROTEIN NARL-RELATED"/>
    <property type="match status" value="1"/>
</dbReference>
<evidence type="ECO:0000256" key="5">
    <source>
        <dbReference type="PROSITE-ProRule" id="PRU00169"/>
    </source>
</evidence>
<evidence type="ECO:0000313" key="8">
    <source>
        <dbReference type="EMBL" id="CBT75564.1"/>
    </source>
</evidence>
<reference evidence="9" key="2">
    <citation type="submission" date="2010-07" db="EMBL/GenBank/DDBJ databases">
        <title>Complete genome sequence of Arthrobacter arilaitensis (strain DSM 16368 / CIP 108037 / JCM 13566 / Re117).</title>
        <authorList>
            <person name="Genoscope."/>
        </authorList>
    </citation>
    <scope>NUCLEOTIDE SEQUENCE [LARGE SCALE GENOMIC DNA]</scope>
    <source>
        <strain evidence="9">DSM 16368 / CIP 108037 / IAM 15318 / JCM 13566 / Re117</strain>
    </source>
</reference>
<organism evidence="8 9">
    <name type="scientific">Glutamicibacter arilaitensis (strain DSM 16368 / CIP 108037 / IAM 15318 / JCM 13566 / NCIMB 14258 / Re117)</name>
    <name type="common">Arthrobacter arilaitensis</name>
    <dbReference type="NCBI Taxonomy" id="861360"/>
    <lineage>
        <taxon>Bacteria</taxon>
        <taxon>Bacillati</taxon>
        <taxon>Actinomycetota</taxon>
        <taxon>Actinomycetes</taxon>
        <taxon>Micrococcales</taxon>
        <taxon>Micrococcaceae</taxon>
        <taxon>Glutamicibacter</taxon>
    </lineage>
</organism>
<dbReference type="SUPFAM" id="SSF46894">
    <property type="entry name" value="C-terminal effector domain of the bipartite response regulators"/>
    <property type="match status" value="1"/>
</dbReference>